<dbReference type="Proteomes" id="UP000677218">
    <property type="component" value="Unassembled WGS sequence"/>
</dbReference>
<feature type="domain" description="OmpR/PhoB-type" evidence="9">
    <location>
        <begin position="124"/>
        <end position="221"/>
    </location>
</feature>
<dbReference type="PANTHER" id="PTHR48111">
    <property type="entry name" value="REGULATOR OF RPOS"/>
    <property type="match status" value="1"/>
</dbReference>
<dbReference type="Gene3D" id="6.10.250.690">
    <property type="match status" value="1"/>
</dbReference>
<dbReference type="SUPFAM" id="SSF52172">
    <property type="entry name" value="CheY-like"/>
    <property type="match status" value="1"/>
</dbReference>
<evidence type="ECO:0000256" key="3">
    <source>
        <dbReference type="ARBA" id="ARBA00023015"/>
    </source>
</evidence>
<dbReference type="PROSITE" id="PS51755">
    <property type="entry name" value="OMPR_PHOB"/>
    <property type="match status" value="1"/>
</dbReference>
<evidence type="ECO:0000256" key="1">
    <source>
        <dbReference type="ARBA" id="ARBA00022553"/>
    </source>
</evidence>
<dbReference type="SMART" id="SM00448">
    <property type="entry name" value="REC"/>
    <property type="match status" value="1"/>
</dbReference>
<dbReference type="InterPro" id="IPR011006">
    <property type="entry name" value="CheY-like_superfamily"/>
</dbReference>
<organism evidence="10 11">
    <name type="scientific">Lactobacillus corticis</name>
    <dbReference type="NCBI Taxonomy" id="2201249"/>
    <lineage>
        <taxon>Bacteria</taxon>
        <taxon>Bacillati</taxon>
        <taxon>Bacillota</taxon>
        <taxon>Bacilli</taxon>
        <taxon>Lactobacillales</taxon>
        <taxon>Lactobacillaceae</taxon>
        <taxon>Lactobacillus</taxon>
    </lineage>
</organism>
<dbReference type="GO" id="GO:0000976">
    <property type="term" value="F:transcription cis-regulatory region binding"/>
    <property type="evidence" value="ECO:0007669"/>
    <property type="project" value="TreeGrafter"/>
</dbReference>
<dbReference type="Gene3D" id="3.40.50.2300">
    <property type="match status" value="1"/>
</dbReference>
<proteinExistence type="predicted"/>
<sequence>MKILLSEDEPQLNHVLEAAMTAVGYQVTATFNGQEAYEKAKNESYDVMIFDIMMPIMDGITLVKKLRQAGDKTYIIMLTAKAEIDDRVTGFDSGADDYLTKPFSLKELMARLRSLERRSDEYAPKVLEKGNVKLDTEKQQLSSTNSISLSNKETDLLGVFMMNEGKEFTTQELFIRLWADEADASADEVWVYISYLRSKLASVGADFEIVGEKGGSFKLVRKGS</sequence>
<feature type="modified residue" description="4-aspartylphosphate" evidence="6">
    <location>
        <position position="51"/>
    </location>
</feature>
<evidence type="ECO:0000256" key="4">
    <source>
        <dbReference type="ARBA" id="ARBA00023125"/>
    </source>
</evidence>
<dbReference type="InterPro" id="IPR016032">
    <property type="entry name" value="Sig_transdc_resp-reg_C-effctor"/>
</dbReference>
<dbReference type="AlphaFoldDB" id="A0A916VHH2"/>
<evidence type="ECO:0000313" key="10">
    <source>
        <dbReference type="EMBL" id="GFZ26308.1"/>
    </source>
</evidence>
<dbReference type="Pfam" id="PF00486">
    <property type="entry name" value="Trans_reg_C"/>
    <property type="match status" value="1"/>
</dbReference>
<dbReference type="PROSITE" id="PS50110">
    <property type="entry name" value="RESPONSE_REGULATORY"/>
    <property type="match status" value="1"/>
</dbReference>
<dbReference type="GO" id="GO:0005829">
    <property type="term" value="C:cytosol"/>
    <property type="evidence" value="ECO:0007669"/>
    <property type="project" value="TreeGrafter"/>
</dbReference>
<evidence type="ECO:0000256" key="7">
    <source>
        <dbReference type="PROSITE-ProRule" id="PRU01091"/>
    </source>
</evidence>
<dbReference type="GO" id="GO:0032993">
    <property type="term" value="C:protein-DNA complex"/>
    <property type="evidence" value="ECO:0007669"/>
    <property type="project" value="TreeGrafter"/>
</dbReference>
<dbReference type="CDD" id="cd00383">
    <property type="entry name" value="trans_reg_C"/>
    <property type="match status" value="1"/>
</dbReference>
<dbReference type="InterPro" id="IPR036388">
    <property type="entry name" value="WH-like_DNA-bd_sf"/>
</dbReference>
<dbReference type="Pfam" id="PF00072">
    <property type="entry name" value="Response_reg"/>
    <property type="match status" value="1"/>
</dbReference>
<keyword evidence="4 7" id="KW-0238">DNA-binding</keyword>
<dbReference type="RefSeq" id="WP_212780014.1">
    <property type="nucleotide sequence ID" value="NZ_BMAY01000001.1"/>
</dbReference>
<dbReference type="InterPro" id="IPR039420">
    <property type="entry name" value="WalR-like"/>
</dbReference>
<keyword evidence="5" id="KW-0804">Transcription</keyword>
<protein>
    <submittedName>
        <fullName evidence="10">Two-component system response regulator</fullName>
    </submittedName>
</protein>
<dbReference type="PANTHER" id="PTHR48111:SF22">
    <property type="entry name" value="REGULATOR OF RPOS"/>
    <property type="match status" value="1"/>
</dbReference>
<dbReference type="GO" id="GO:0006355">
    <property type="term" value="P:regulation of DNA-templated transcription"/>
    <property type="evidence" value="ECO:0007669"/>
    <property type="project" value="InterPro"/>
</dbReference>
<evidence type="ECO:0000256" key="5">
    <source>
        <dbReference type="ARBA" id="ARBA00023163"/>
    </source>
</evidence>
<dbReference type="InterPro" id="IPR001867">
    <property type="entry name" value="OmpR/PhoB-type_DNA-bd"/>
</dbReference>
<dbReference type="GO" id="GO:0000156">
    <property type="term" value="F:phosphorelay response regulator activity"/>
    <property type="evidence" value="ECO:0007669"/>
    <property type="project" value="TreeGrafter"/>
</dbReference>
<keyword evidence="2" id="KW-0902">Two-component regulatory system</keyword>
<dbReference type="SUPFAM" id="SSF46894">
    <property type="entry name" value="C-terminal effector domain of the bipartite response regulators"/>
    <property type="match status" value="1"/>
</dbReference>
<evidence type="ECO:0000259" key="8">
    <source>
        <dbReference type="PROSITE" id="PS50110"/>
    </source>
</evidence>
<feature type="DNA-binding region" description="OmpR/PhoB-type" evidence="7">
    <location>
        <begin position="124"/>
        <end position="221"/>
    </location>
</feature>
<feature type="domain" description="Response regulatory" evidence="8">
    <location>
        <begin position="2"/>
        <end position="116"/>
    </location>
</feature>
<dbReference type="EMBL" id="BMAY01000001">
    <property type="protein sequence ID" value="GFZ26308.1"/>
    <property type="molecule type" value="Genomic_DNA"/>
</dbReference>
<reference evidence="10" key="1">
    <citation type="submission" date="2020-08" db="EMBL/GenBank/DDBJ databases">
        <title>Taxonomic study for Lactobacillus species isolated from hardwood bark.</title>
        <authorList>
            <person name="Tohno M."/>
            <person name="Tanizawa Y."/>
        </authorList>
    </citation>
    <scope>NUCLEOTIDE SEQUENCE</scope>
    <source>
        <strain evidence="10">B40</strain>
    </source>
</reference>
<keyword evidence="3" id="KW-0805">Transcription regulation</keyword>
<comment type="caution">
    <text evidence="10">The sequence shown here is derived from an EMBL/GenBank/DDBJ whole genome shotgun (WGS) entry which is preliminary data.</text>
</comment>
<dbReference type="Gene3D" id="1.10.10.10">
    <property type="entry name" value="Winged helix-like DNA-binding domain superfamily/Winged helix DNA-binding domain"/>
    <property type="match status" value="1"/>
</dbReference>
<keyword evidence="11" id="KW-1185">Reference proteome</keyword>
<dbReference type="InterPro" id="IPR001789">
    <property type="entry name" value="Sig_transdc_resp-reg_receiver"/>
</dbReference>
<name>A0A916VHH2_9LACO</name>
<evidence type="ECO:0000256" key="2">
    <source>
        <dbReference type="ARBA" id="ARBA00023012"/>
    </source>
</evidence>
<gene>
    <name evidence="10" type="primary">ompR_1</name>
    <name evidence="10" type="ORF">LCB40_01880</name>
</gene>
<keyword evidence="1 6" id="KW-0597">Phosphoprotein</keyword>
<accession>A0A916VHH2</accession>
<evidence type="ECO:0000313" key="11">
    <source>
        <dbReference type="Proteomes" id="UP000677218"/>
    </source>
</evidence>
<evidence type="ECO:0000259" key="9">
    <source>
        <dbReference type="PROSITE" id="PS51755"/>
    </source>
</evidence>
<evidence type="ECO:0000256" key="6">
    <source>
        <dbReference type="PROSITE-ProRule" id="PRU00169"/>
    </source>
</evidence>
<dbReference type="SMART" id="SM00862">
    <property type="entry name" value="Trans_reg_C"/>
    <property type="match status" value="1"/>
</dbReference>